<name>A0A4S4FX33_9MICO</name>
<dbReference type="AlphaFoldDB" id="A0A4S4FX33"/>
<evidence type="ECO:0000313" key="3">
    <source>
        <dbReference type="EMBL" id="THG35114.1"/>
    </source>
</evidence>
<feature type="region of interest" description="Disordered" evidence="1">
    <location>
        <begin position="314"/>
        <end position="352"/>
    </location>
</feature>
<proteinExistence type="predicted"/>
<dbReference type="Gene3D" id="1.10.510.10">
    <property type="entry name" value="Transferase(Phosphotransferase) domain 1"/>
    <property type="match status" value="1"/>
</dbReference>
<dbReference type="PROSITE" id="PS50011">
    <property type="entry name" value="PROTEIN_KINASE_DOM"/>
    <property type="match status" value="1"/>
</dbReference>
<dbReference type="RefSeq" id="WP_136422195.1">
    <property type="nucleotide sequence ID" value="NZ_SSSN01000003.1"/>
</dbReference>
<evidence type="ECO:0000313" key="4">
    <source>
        <dbReference type="Proteomes" id="UP000307380"/>
    </source>
</evidence>
<dbReference type="OrthoDB" id="5125808at2"/>
<dbReference type="InterPro" id="IPR011009">
    <property type="entry name" value="Kinase-like_dom_sf"/>
</dbReference>
<sequence length="457" mass="47197">MAEEEGTIAGFRVLRRIGGGRRSDVYLGARPAGGEPVAIKVFRSDESEAGRDAELSILTQLSSPALPSFVDVSSIIGGGLCVIVEHLSGPTLAQLIAARRHLADGEIVTLLAPLVVTISQLHGAGFGLGAITPRSVRFTADGRPVITSLHDARSLTGLAPNERNALLRADYGALAAFVDELAGLVERASLPVAELLHAAQVGRPLEDPLPAVERRLFAWAHPTPMLLGASDQDTDPIPARLSSTEPHIVDSEDVNGRMSWVERAAGWADDGPFRLLLERLRTVARNRRRPLIVAGVLAAVASTTLLVTVPTATASRPVDGPAASSATARPATATSGPGATPRPGGTATPDAITLDDPLAAAAALIAARASCLDRASLPCLSGVDEAGSPAAEADAAAIHRSADAVEIAPTVTLTLSGRSGDAVVVSAADTSGDETRTASLLLLRGEAGWRLRDVFVD</sequence>
<keyword evidence="4" id="KW-1185">Reference proteome</keyword>
<gene>
    <name evidence="3" type="ORF">E6C70_03325</name>
</gene>
<reference evidence="3 4" key="1">
    <citation type="submission" date="2019-04" db="EMBL/GenBank/DDBJ databases">
        <authorList>
            <person name="Jiang L."/>
        </authorList>
    </citation>
    <scope>NUCLEOTIDE SEQUENCE [LARGE SCALE GENOMIC DNA]</scope>
    <source>
        <strain evidence="3 4">YIM 131861</strain>
    </source>
</reference>
<protein>
    <recommendedName>
        <fullName evidence="2">Protein kinase domain-containing protein</fullName>
    </recommendedName>
</protein>
<comment type="caution">
    <text evidence="3">The sequence shown here is derived from an EMBL/GenBank/DDBJ whole genome shotgun (WGS) entry which is preliminary data.</text>
</comment>
<evidence type="ECO:0000259" key="2">
    <source>
        <dbReference type="PROSITE" id="PS50011"/>
    </source>
</evidence>
<feature type="domain" description="Protein kinase" evidence="2">
    <location>
        <begin position="11"/>
        <end position="332"/>
    </location>
</feature>
<dbReference type="GO" id="GO:0005524">
    <property type="term" value="F:ATP binding"/>
    <property type="evidence" value="ECO:0007669"/>
    <property type="project" value="InterPro"/>
</dbReference>
<evidence type="ECO:0000256" key="1">
    <source>
        <dbReference type="SAM" id="MobiDB-lite"/>
    </source>
</evidence>
<dbReference type="InterPro" id="IPR000719">
    <property type="entry name" value="Prot_kinase_dom"/>
</dbReference>
<dbReference type="Proteomes" id="UP000307380">
    <property type="component" value="Unassembled WGS sequence"/>
</dbReference>
<organism evidence="3 4">
    <name type="scientific">Orlajensenia flava</name>
    <dbReference type="NCBI Taxonomy" id="2565934"/>
    <lineage>
        <taxon>Bacteria</taxon>
        <taxon>Bacillati</taxon>
        <taxon>Actinomycetota</taxon>
        <taxon>Actinomycetes</taxon>
        <taxon>Micrococcales</taxon>
        <taxon>Microbacteriaceae</taxon>
        <taxon>Orlajensenia</taxon>
    </lineage>
</organism>
<dbReference type="SMART" id="SM00220">
    <property type="entry name" value="S_TKc"/>
    <property type="match status" value="1"/>
</dbReference>
<accession>A0A4S4FX33</accession>
<dbReference type="SUPFAM" id="SSF56112">
    <property type="entry name" value="Protein kinase-like (PK-like)"/>
    <property type="match status" value="1"/>
</dbReference>
<dbReference type="EMBL" id="SSSN01000003">
    <property type="protein sequence ID" value="THG35114.1"/>
    <property type="molecule type" value="Genomic_DNA"/>
</dbReference>
<dbReference type="GO" id="GO:0004672">
    <property type="term" value="F:protein kinase activity"/>
    <property type="evidence" value="ECO:0007669"/>
    <property type="project" value="InterPro"/>
</dbReference>